<feature type="domain" description="Ig-like" evidence="4">
    <location>
        <begin position="517"/>
        <end position="599"/>
    </location>
</feature>
<dbReference type="CDD" id="cd00096">
    <property type="entry name" value="Ig"/>
    <property type="match status" value="4"/>
</dbReference>
<keyword evidence="3" id="KW-0812">Transmembrane</keyword>
<feature type="domain" description="Fibronectin type-III" evidence="5">
    <location>
        <begin position="1101"/>
        <end position="1199"/>
    </location>
</feature>
<dbReference type="SMART" id="SM00409">
    <property type="entry name" value="IG"/>
    <property type="match status" value="6"/>
</dbReference>
<feature type="compositionally biased region" description="Pro residues" evidence="2">
    <location>
        <begin position="1981"/>
        <end position="1994"/>
    </location>
</feature>
<dbReference type="InterPro" id="IPR003598">
    <property type="entry name" value="Ig_sub2"/>
</dbReference>
<dbReference type="Proteomes" id="UP001164746">
    <property type="component" value="Chromosome 2"/>
</dbReference>
<dbReference type="InterPro" id="IPR013098">
    <property type="entry name" value="Ig_I-set"/>
</dbReference>
<feature type="domain" description="Ig-like" evidence="4">
    <location>
        <begin position="43"/>
        <end position="122"/>
    </location>
</feature>
<dbReference type="Gene3D" id="2.60.40.10">
    <property type="entry name" value="Immunoglobulins"/>
    <property type="match status" value="19"/>
</dbReference>
<sequence>MKEIFRDLKRTPDWLDHVWAVSTILLVMVSQADFQSTDQTLYPPTRFYETPDGGMLGTLWGVKTLTCRSSSNPAAEIRWLKNDQYFTNASKSLYQLRLKNITRLDEGEYRCEASNSLGALLSSSANFGKFSDGNQTFSISVPSGDPVIIPMPYIESNPPMPSITWFKNGELMNTDSERHQITLNGSLILLDCGTQDSNSLYHVKALNGMNSVEESGPSYRVTVTESGITTLSVALVFGPENKTAIQDKDTSVSFECVFNARPASDLVINWYRITNESKQAVIGGNDYLFTQITRRILTISSPRLEHSGQYQCEAKKSSDTIPVVASAFLTVYESPTFGNTLFPQEINRDFGQTVTMHCTAQGVPTPEKVWYFNALQLGKDFNSSSFTLHPNGSLTVEKLDMDHAGVYQCFLRNIAGETSKATWLKVNSSPPEMIIPPQNLTIIERSEALLMCSTRGAPKPSVTWTKTTSLGVSESAQGLILDNGNLLIGSAASSHSGMYTCNATNMKTTIDRPPQSGQFIKSSTADFLCGVSKDPSIEVTWQWVFQGRFGASDQIITSDSRRNIDPEGKLTISGVRPDDIGSYTCNVFSAGGNDSKTVSLEVIELPYSPVITMVTLDSRDVRAVVVTFTPDYDGNTPITKFSIQYKEVRDPPDAGDNTDTWITSITTISWEVRQATVSGLQPARKYQFRVFASNKVGEGPPSQPAPEPPIEMPQQPPSEAPIGFYGRSTSNESITLFWQPPNVDSLNGILLGYAIRYKPTGYLWETSSQKRNVTQLPTGNPYYELTNLAYFTPYDIQIAAYNIKGIGVYSGTITNSTAIHVTWTPPNSQNLNGRNLGYKVVYKVKDSADLPMTLTVPHNVSNPIGTQMVYLTNLHKFTEYVISVLCFTGGGDGPVTVPLPSQVGSLTVSDIADNSMTIHWTQPTEVNGLLQGYTLMYEKKDNTISRMTIQLDSSDTLYRITNLTAETMYTIYLYASTRKGPGPTRSADVKSGVEPEKPWAPSGLGVSNIEARSVLLQFWLGFDGRTSITLWIVEAQEGPDTDQYKVIAEIHDPNAPSLKVTNLKPYTYYRLRMVAENIAGRSPPSEPTRLFQTLQAEPGVSPGNLTVRALNATALRVSWTPLKNSDWNGEGKGYKIFYRRKASLTDDWLVMTLDMSVNMNSAILVNLEEWVEYEVKILAYNDIGESIFSRVVVERTRESVPGSGPQLVNATAASATSINVTWGEVPTLQQNGMILGYKVNYRSSEANIVASYLDVPGNTTNSTTVDNLLPGPPRVIWFPYVSYTNATIEWEEPSEPNGIIQNYKVLWRVAGSDDPFENRTVGAGERKQTMVNLQTQAYYEFQVTGRTQKGWGETATVEVFTMSDRITISWKPANFNGYGPIRNFTVQYQSQPNGLWTSVEGTILHTMTTYTVKMLKPNTRYVFQVAATNDEGRIPEGAPRYVKVERLTTTSVKVSWEQPLPSTWNGQLEGYFLLYRQVENTNYQELEIDDLNTIEVTLSDLQKFVNYEFLLKAFNKVGRGPPSTPVVVFVGEAAPSAAPVSVTAVAINPTEIEIAYWLNSSSSDTAKRQAVQASEDSLVIKDLAMYSDYGITVRALNLAGEGPHSPPVHTKTSEGLPGKPGSLSFWNITFTSLDVVWEPPVKPNGKIANYELAYTEMNAVGRQVRFNVSGTLTSLTIKDLLEEVEYHFTIVARTSVGSGEGIDKKVVLTSPQGAPAKPTDLTYQINNNDLILSWLDPAKGDFDIYGHTILANSSETSEWTIVSQLLGNVTRATINLLQFNPDRQYQVRVVALNKRGRSPYSDPSEIFNTPAAPKAVSSAKAFHYQPWFPVIVALAGGIVILVVISLLCLISHRNKSRKALEQRKPGHMTSTSNLAPSTEPEEGGFSGLEMTRQSTHSRRQKFAGIRPNGSVNNIYSRSPPRPSPASVAYNSNSDDDTASAAKPPLPDDDDDDDSSVTEKPSVADSDSEASDEASDDDSLSFPPPPSSSPPPPPFSAVGATGYAPPTSITRNIYGAAPVTPAPISSNWQSPNPSANANSSFNAYQYTDSEAESSHYAFSLNGGQIIMNNTAGSRAPMPGFSSFVCMKSARVSHLMQLFFLHKKSCHQCMVIVIKSLVEDHSKTSRKKD</sequence>
<feature type="domain" description="Ig-like" evidence="4">
    <location>
        <begin position="335"/>
        <end position="427"/>
    </location>
</feature>
<evidence type="ECO:0000259" key="5">
    <source>
        <dbReference type="PROSITE" id="PS50853"/>
    </source>
</evidence>
<dbReference type="InterPro" id="IPR013783">
    <property type="entry name" value="Ig-like_fold"/>
</dbReference>
<dbReference type="InterPro" id="IPR036116">
    <property type="entry name" value="FN3_sf"/>
</dbReference>
<feature type="compositionally biased region" description="Acidic residues" evidence="2">
    <location>
        <begin position="1965"/>
        <end position="1978"/>
    </location>
</feature>
<dbReference type="SUPFAM" id="SSF48726">
    <property type="entry name" value="Immunoglobulin"/>
    <property type="match status" value="6"/>
</dbReference>
<dbReference type="SMART" id="SM00408">
    <property type="entry name" value="IGc2"/>
    <property type="match status" value="5"/>
</dbReference>
<dbReference type="InterPro" id="IPR036179">
    <property type="entry name" value="Ig-like_dom_sf"/>
</dbReference>
<evidence type="ECO:0000313" key="7">
    <source>
        <dbReference type="Proteomes" id="UP001164746"/>
    </source>
</evidence>
<feature type="region of interest" description="Disordered" evidence="2">
    <location>
        <begin position="695"/>
        <end position="714"/>
    </location>
</feature>
<feature type="domain" description="Fibronectin type-III" evidence="5">
    <location>
        <begin position="1438"/>
        <end position="1533"/>
    </location>
</feature>
<keyword evidence="3" id="KW-0472">Membrane</keyword>
<evidence type="ECO:0000313" key="6">
    <source>
        <dbReference type="EMBL" id="WAQ96469.1"/>
    </source>
</evidence>
<dbReference type="Pfam" id="PF00041">
    <property type="entry name" value="fn3"/>
    <property type="match status" value="10"/>
</dbReference>
<dbReference type="Pfam" id="PF07679">
    <property type="entry name" value="I-set"/>
    <property type="match status" value="1"/>
</dbReference>
<feature type="domain" description="Fibronectin type-III" evidence="5">
    <location>
        <begin position="1272"/>
        <end position="1365"/>
    </location>
</feature>
<feature type="domain" description="Fibronectin type-III" evidence="5">
    <location>
        <begin position="1000"/>
        <end position="1096"/>
    </location>
</feature>
<feature type="transmembrane region" description="Helical" evidence="3">
    <location>
        <begin position="1827"/>
        <end position="1850"/>
    </location>
</feature>
<keyword evidence="3" id="KW-1133">Transmembrane helix</keyword>
<feature type="domain" description="Fibronectin type-III" evidence="5">
    <location>
        <begin position="1714"/>
        <end position="1812"/>
    </location>
</feature>
<gene>
    <name evidence="6" type="ORF">MAR_029159</name>
</gene>
<feature type="domain" description="Ig-like" evidence="4">
    <location>
        <begin position="217"/>
        <end position="322"/>
    </location>
</feature>
<dbReference type="Pfam" id="PF13927">
    <property type="entry name" value="Ig_3"/>
    <property type="match status" value="3"/>
</dbReference>
<dbReference type="PROSITE" id="PS50835">
    <property type="entry name" value="IG_LIKE"/>
    <property type="match status" value="5"/>
</dbReference>
<dbReference type="SUPFAM" id="SSF49265">
    <property type="entry name" value="Fibronectin type III"/>
    <property type="match status" value="7"/>
</dbReference>
<dbReference type="PANTHER" id="PTHR13817">
    <property type="entry name" value="TITIN"/>
    <property type="match status" value="1"/>
</dbReference>
<organism evidence="6 7">
    <name type="scientific">Mya arenaria</name>
    <name type="common">Soft-shell clam</name>
    <dbReference type="NCBI Taxonomy" id="6604"/>
    <lineage>
        <taxon>Eukaryota</taxon>
        <taxon>Metazoa</taxon>
        <taxon>Spiralia</taxon>
        <taxon>Lophotrochozoa</taxon>
        <taxon>Mollusca</taxon>
        <taxon>Bivalvia</taxon>
        <taxon>Autobranchia</taxon>
        <taxon>Heteroconchia</taxon>
        <taxon>Euheterodonta</taxon>
        <taxon>Imparidentia</taxon>
        <taxon>Neoheterodontei</taxon>
        <taxon>Myida</taxon>
        <taxon>Myoidea</taxon>
        <taxon>Myidae</taxon>
        <taxon>Mya</taxon>
    </lineage>
</organism>
<feature type="compositionally biased region" description="Acidic residues" evidence="2">
    <location>
        <begin position="1946"/>
        <end position="1955"/>
    </location>
</feature>
<evidence type="ECO:0000259" key="4">
    <source>
        <dbReference type="PROSITE" id="PS50835"/>
    </source>
</evidence>
<dbReference type="CDD" id="cd00063">
    <property type="entry name" value="FN3"/>
    <property type="match status" value="12"/>
</dbReference>
<feature type="domain" description="Fibronectin type-III" evidence="5">
    <location>
        <begin position="902"/>
        <end position="996"/>
    </location>
</feature>
<protein>
    <submittedName>
        <fullName evidence="6">SDK-like protein</fullName>
    </submittedName>
</protein>
<dbReference type="SMART" id="SM00060">
    <property type="entry name" value="FN3"/>
    <property type="match status" value="12"/>
</dbReference>
<evidence type="ECO:0000256" key="1">
    <source>
        <dbReference type="ARBA" id="ARBA00022737"/>
    </source>
</evidence>
<feature type="domain" description="Fibronectin type-III" evidence="5">
    <location>
        <begin position="605"/>
        <end position="715"/>
    </location>
</feature>
<dbReference type="InterPro" id="IPR007110">
    <property type="entry name" value="Ig-like_dom"/>
</dbReference>
<feature type="domain" description="Fibronectin type-III" evidence="5">
    <location>
        <begin position="720"/>
        <end position="827"/>
    </location>
</feature>
<feature type="region of interest" description="Disordered" evidence="2">
    <location>
        <begin position="1858"/>
        <end position="2001"/>
    </location>
</feature>
<evidence type="ECO:0000256" key="3">
    <source>
        <dbReference type="SAM" id="Phobius"/>
    </source>
</evidence>
<keyword evidence="7" id="KW-1185">Reference proteome</keyword>
<feature type="compositionally biased region" description="Pro residues" evidence="2">
    <location>
        <begin position="701"/>
        <end position="714"/>
    </location>
</feature>
<accession>A0ABY7DJ06</accession>
<dbReference type="InterPro" id="IPR003599">
    <property type="entry name" value="Ig_sub"/>
</dbReference>
<dbReference type="InterPro" id="IPR050964">
    <property type="entry name" value="Striated_Muscle_Regulatory"/>
</dbReference>
<reference evidence="6" key="1">
    <citation type="submission" date="2022-11" db="EMBL/GenBank/DDBJ databases">
        <title>Centuries of genome instability and evolution in soft-shell clam transmissible cancer (bioRxiv).</title>
        <authorList>
            <person name="Hart S.F.M."/>
            <person name="Yonemitsu M.A."/>
            <person name="Giersch R.M."/>
            <person name="Beal B.F."/>
            <person name="Arriagada G."/>
            <person name="Davis B.W."/>
            <person name="Ostrander E.A."/>
            <person name="Goff S.P."/>
            <person name="Metzger M.J."/>
        </authorList>
    </citation>
    <scope>NUCLEOTIDE SEQUENCE</scope>
    <source>
        <strain evidence="6">MELC-2E11</strain>
        <tissue evidence="6">Siphon/mantle</tissue>
    </source>
</reference>
<dbReference type="PANTHER" id="PTHR13817:SF121">
    <property type="entry name" value="PROTEIN SIDEKICK-LIKE PROTEIN"/>
    <property type="match status" value="1"/>
</dbReference>
<feature type="domain" description="Ig-like" evidence="4">
    <location>
        <begin position="431"/>
        <end position="511"/>
    </location>
</feature>
<evidence type="ECO:0000256" key="2">
    <source>
        <dbReference type="SAM" id="MobiDB-lite"/>
    </source>
</evidence>
<dbReference type="EMBL" id="CP111013">
    <property type="protein sequence ID" value="WAQ96469.1"/>
    <property type="molecule type" value="Genomic_DNA"/>
</dbReference>
<name>A0ABY7DJ06_MYAAR</name>
<dbReference type="PROSITE" id="PS50853">
    <property type="entry name" value="FN3"/>
    <property type="match status" value="9"/>
</dbReference>
<feature type="domain" description="Fibronectin type-III" evidence="5">
    <location>
        <begin position="1619"/>
        <end position="1712"/>
    </location>
</feature>
<proteinExistence type="predicted"/>
<dbReference type="InterPro" id="IPR003961">
    <property type="entry name" value="FN3_dom"/>
</dbReference>
<keyword evidence="1" id="KW-0677">Repeat</keyword>